<feature type="binding site" evidence="8">
    <location>
        <position position="418"/>
    </location>
    <ligand>
        <name>[4Fe-4S] cluster</name>
        <dbReference type="ChEBI" id="CHEBI:49883"/>
        <label>1</label>
    </ligand>
</feature>
<evidence type="ECO:0000256" key="1">
    <source>
        <dbReference type="ARBA" id="ARBA00022448"/>
    </source>
</evidence>
<dbReference type="PANTHER" id="PTHR43034:SF2">
    <property type="entry name" value="ION-TRANSLOCATING OXIDOREDUCTASE COMPLEX SUBUNIT C"/>
    <property type="match status" value="1"/>
</dbReference>
<comment type="subcellular location">
    <subcellularLocation>
        <location evidence="8">Cell inner membrane</location>
        <topology evidence="8">Peripheral membrane protein</topology>
    </subcellularLocation>
</comment>
<feature type="binding site" evidence="8">
    <location>
        <position position="411"/>
    </location>
    <ligand>
        <name>[4Fe-4S] cluster</name>
        <dbReference type="ChEBI" id="CHEBI:49883"/>
        <label>2</label>
    </ligand>
</feature>
<dbReference type="SUPFAM" id="SSF46548">
    <property type="entry name" value="alpha-helical ferredoxin"/>
    <property type="match status" value="1"/>
</dbReference>
<dbReference type="GO" id="GO:0005886">
    <property type="term" value="C:plasma membrane"/>
    <property type="evidence" value="ECO:0007669"/>
    <property type="project" value="UniProtKB-SubCell"/>
</dbReference>
<organism evidence="11 12">
    <name type="scientific">Gynuella sunshinyii YC6258</name>
    <dbReference type="NCBI Taxonomy" id="1445510"/>
    <lineage>
        <taxon>Bacteria</taxon>
        <taxon>Pseudomonadati</taxon>
        <taxon>Pseudomonadota</taxon>
        <taxon>Gammaproteobacteria</taxon>
        <taxon>Oceanospirillales</taxon>
        <taxon>Saccharospirillaceae</taxon>
        <taxon>Gynuella</taxon>
    </lineage>
</organism>
<keyword evidence="7 8" id="KW-0411">Iron-sulfur</keyword>
<feature type="domain" description="4Fe-4S ferredoxin-type" evidence="10">
    <location>
        <begin position="357"/>
        <end position="389"/>
    </location>
</feature>
<comment type="similarity">
    <text evidence="8">Belongs to the 4Fe4S bacterial-type ferredoxin family. RnfC subfamily.</text>
</comment>
<keyword evidence="8" id="KW-0997">Cell inner membrane</keyword>
<keyword evidence="12" id="KW-1185">Reference proteome</keyword>
<dbReference type="PROSITE" id="PS00198">
    <property type="entry name" value="4FE4S_FER_1"/>
    <property type="match status" value="2"/>
</dbReference>
<feature type="binding site" evidence="8">
    <location>
        <position position="369"/>
    </location>
    <ligand>
        <name>[4Fe-4S] cluster</name>
        <dbReference type="ChEBI" id="CHEBI:49883"/>
        <label>1</label>
    </ligand>
</feature>
<gene>
    <name evidence="8" type="primary">rnfC</name>
    <name evidence="11" type="ORF">YC6258_02028</name>
</gene>
<evidence type="ECO:0000256" key="6">
    <source>
        <dbReference type="ARBA" id="ARBA00023004"/>
    </source>
</evidence>
<keyword evidence="8" id="KW-1278">Translocase</keyword>
<feature type="binding site" evidence="8">
    <location>
        <position position="408"/>
    </location>
    <ligand>
        <name>[4Fe-4S] cluster</name>
        <dbReference type="ChEBI" id="CHEBI:49883"/>
        <label>2</label>
    </ligand>
</feature>
<feature type="region of interest" description="Disordered" evidence="9">
    <location>
        <begin position="449"/>
        <end position="489"/>
    </location>
</feature>
<evidence type="ECO:0000313" key="12">
    <source>
        <dbReference type="Proteomes" id="UP000032266"/>
    </source>
</evidence>
<dbReference type="InterPro" id="IPR026902">
    <property type="entry name" value="RnfC_N"/>
</dbReference>
<evidence type="ECO:0000256" key="8">
    <source>
        <dbReference type="HAMAP-Rule" id="MF_00461"/>
    </source>
</evidence>
<dbReference type="Pfam" id="PF01512">
    <property type="entry name" value="Complex1_51K"/>
    <property type="match status" value="1"/>
</dbReference>
<evidence type="ECO:0000256" key="9">
    <source>
        <dbReference type="SAM" id="MobiDB-lite"/>
    </source>
</evidence>
<accession>A0A0C5VHD3</accession>
<dbReference type="RefSeq" id="WP_044616677.1">
    <property type="nucleotide sequence ID" value="NZ_CP007142.1"/>
</dbReference>
<keyword evidence="3 8" id="KW-0479">Metal-binding</keyword>
<dbReference type="GO" id="GO:0046872">
    <property type="term" value="F:metal ion binding"/>
    <property type="evidence" value="ECO:0007669"/>
    <property type="project" value="UniProtKB-KW"/>
</dbReference>
<dbReference type="HOGENOM" id="CLU_010808_6_0_6"/>
<dbReference type="STRING" id="1445510.YC6258_02028"/>
<dbReference type="SUPFAM" id="SSF142019">
    <property type="entry name" value="Nqo1 FMN-binding domain-like"/>
    <property type="match status" value="1"/>
</dbReference>
<evidence type="ECO:0000256" key="4">
    <source>
        <dbReference type="ARBA" id="ARBA00022737"/>
    </source>
</evidence>
<dbReference type="EMBL" id="CP007142">
    <property type="protein sequence ID" value="AJQ94072.1"/>
    <property type="molecule type" value="Genomic_DNA"/>
</dbReference>
<feature type="binding site" evidence="8">
    <location>
        <position position="414"/>
    </location>
    <ligand>
        <name>[4Fe-4S] cluster</name>
        <dbReference type="ChEBI" id="CHEBI:49883"/>
        <label>2</label>
    </ligand>
</feature>
<dbReference type="KEGG" id="gsn:YC6258_02028"/>
<dbReference type="InterPro" id="IPR017900">
    <property type="entry name" value="4Fe4S_Fe_S_CS"/>
</dbReference>
<keyword evidence="8" id="KW-1003">Cell membrane</keyword>
<dbReference type="GO" id="GO:0022900">
    <property type="term" value="P:electron transport chain"/>
    <property type="evidence" value="ECO:0007669"/>
    <property type="project" value="UniProtKB-UniRule"/>
</dbReference>
<keyword evidence="11" id="KW-0830">Ubiquinone</keyword>
<dbReference type="GO" id="GO:0051539">
    <property type="term" value="F:4 iron, 4 sulfur cluster binding"/>
    <property type="evidence" value="ECO:0007669"/>
    <property type="project" value="UniProtKB-KW"/>
</dbReference>
<evidence type="ECO:0000256" key="3">
    <source>
        <dbReference type="ARBA" id="ARBA00022723"/>
    </source>
</evidence>
<sequence>MMFNFSFFRGGVHPEGHKQYTAEIPIASLGIPEHLYLPLRQHAGAAAEVIVKPGMRVKKGQLLATAAGSVSAPVHAPSSGTIVALGDIQVPHPSGLTAPGIVLQCDGEDQWCELPEIEDPFNLAPEVLARKIAESGIVGLGGAVFPAAVKLDKSREKVDLLILNGSECEPYLTADDRVMQEYAEAVVDGARLIQYISGARSTIIGIEDNKPAAIAAMTDACNSHSDIRVKVVPARYPMGSAKQLIQAVTGREVPAGGRSSDIGVIMHNVATARAISMALREGKPLISRIVTVAGGHINHPSNVNALIGTPARFLIDACGGLTTEPERILIGGPMMGHIIHSLDVPVIKGASGLLALTRNEVGNTDTMECIRCGRCVSACPMGLMPNAMAQHSQNNDLDGAQDYGLGDCILCGSCSYVCPAHIPLVHHFQYAKGALSQRQNEQKKLDLTRQLSDAKAARQQQEAEAKAAAKAAKAAKRKSKSSHTEEGTA</sequence>
<name>A0A0C5VHD3_9GAMM</name>
<keyword evidence="6 8" id="KW-0408">Iron</keyword>
<evidence type="ECO:0000259" key="10">
    <source>
        <dbReference type="PROSITE" id="PS51379"/>
    </source>
</evidence>
<evidence type="ECO:0000256" key="5">
    <source>
        <dbReference type="ARBA" id="ARBA00022982"/>
    </source>
</evidence>
<dbReference type="PROSITE" id="PS51379">
    <property type="entry name" value="4FE4S_FER_2"/>
    <property type="match status" value="2"/>
</dbReference>
<dbReference type="PATRIC" id="fig|1445510.3.peg.1984"/>
<feature type="binding site" evidence="8">
    <location>
        <position position="372"/>
    </location>
    <ligand>
        <name>[4Fe-4S] cluster</name>
        <dbReference type="ChEBI" id="CHEBI:49883"/>
        <label>1</label>
    </ligand>
</feature>
<keyword evidence="2 8" id="KW-0004">4Fe-4S</keyword>
<dbReference type="InterPro" id="IPR037225">
    <property type="entry name" value="Nuo51_FMN-bd_sf"/>
</dbReference>
<dbReference type="Pfam" id="PF13375">
    <property type="entry name" value="RnfC_N"/>
    <property type="match status" value="1"/>
</dbReference>
<reference evidence="11 12" key="1">
    <citation type="submission" date="2014-01" db="EMBL/GenBank/DDBJ databases">
        <title>Full genme sequencing of cellulolytic bacterium Gynuella sunshinyii YC6258T gen. nov., sp. nov.</title>
        <authorList>
            <person name="Khan H."/>
            <person name="Chung E.J."/>
            <person name="Chung Y.R."/>
        </authorList>
    </citation>
    <scope>NUCLEOTIDE SEQUENCE [LARGE SCALE GENOMIC DNA]</scope>
    <source>
        <strain evidence="11 12">YC6258</strain>
    </source>
</reference>
<dbReference type="Gene3D" id="3.30.70.3270">
    <property type="match status" value="1"/>
</dbReference>
<proteinExistence type="inferred from homology"/>
<evidence type="ECO:0000256" key="7">
    <source>
        <dbReference type="ARBA" id="ARBA00023014"/>
    </source>
</evidence>
<dbReference type="InterPro" id="IPR010208">
    <property type="entry name" value="Ion_transpt_RnfC/RsxC"/>
</dbReference>
<keyword evidence="5 8" id="KW-0249">Electron transport</keyword>
<keyword evidence="8" id="KW-0472">Membrane</keyword>
<dbReference type="InterPro" id="IPR011538">
    <property type="entry name" value="Nuo51_FMN-bd"/>
</dbReference>
<dbReference type="EC" id="7.-.-.-" evidence="8"/>
<dbReference type="NCBIfam" id="NF003454">
    <property type="entry name" value="PRK05035.1"/>
    <property type="match status" value="1"/>
</dbReference>
<evidence type="ECO:0000313" key="11">
    <source>
        <dbReference type="EMBL" id="AJQ94072.1"/>
    </source>
</evidence>
<dbReference type="OrthoDB" id="9767754at2"/>
<dbReference type="HAMAP" id="MF_00461">
    <property type="entry name" value="RsxC_RnfC"/>
    <property type="match status" value="1"/>
</dbReference>
<dbReference type="NCBIfam" id="TIGR01945">
    <property type="entry name" value="rnfC"/>
    <property type="match status" value="1"/>
</dbReference>
<dbReference type="AlphaFoldDB" id="A0A0C5VHD3"/>
<dbReference type="InterPro" id="IPR017896">
    <property type="entry name" value="4Fe4S_Fe-S-bd"/>
</dbReference>
<evidence type="ECO:0000256" key="2">
    <source>
        <dbReference type="ARBA" id="ARBA00022485"/>
    </source>
</evidence>
<feature type="binding site" evidence="8">
    <location>
        <position position="379"/>
    </location>
    <ligand>
        <name>[4Fe-4S] cluster</name>
        <dbReference type="ChEBI" id="CHEBI:49883"/>
        <label>2</label>
    </ligand>
</feature>
<comment type="function">
    <text evidence="8">Part of a membrane-bound complex that couples electron transfer with translocation of ions across the membrane.</text>
</comment>
<dbReference type="Proteomes" id="UP000032266">
    <property type="component" value="Chromosome"/>
</dbReference>
<dbReference type="Gene3D" id="3.40.50.11540">
    <property type="entry name" value="NADH-ubiquinone oxidoreductase 51kDa subunit"/>
    <property type="match status" value="1"/>
</dbReference>
<feature type="binding site" evidence="8">
    <location>
        <position position="375"/>
    </location>
    <ligand>
        <name>[4Fe-4S] cluster</name>
        <dbReference type="ChEBI" id="CHEBI:49883"/>
        <label>1</label>
    </ligand>
</feature>
<comment type="cofactor">
    <cofactor evidence="8">
        <name>[4Fe-4S] cluster</name>
        <dbReference type="ChEBI" id="CHEBI:49883"/>
    </cofactor>
    <text evidence="8">Binds 2 [4Fe-4S] clusters per subunit.</text>
</comment>
<dbReference type="Pfam" id="PF13237">
    <property type="entry name" value="Fer4_10"/>
    <property type="match status" value="1"/>
</dbReference>
<dbReference type="PANTHER" id="PTHR43034">
    <property type="entry name" value="ION-TRANSLOCATING OXIDOREDUCTASE COMPLEX SUBUNIT C"/>
    <property type="match status" value="1"/>
</dbReference>
<comment type="subunit">
    <text evidence="8">The complex is composed of six subunits: RnfA, RnfB, RnfC, RnfD, RnfE and RnfG.</text>
</comment>
<feature type="domain" description="4Fe-4S ferredoxin-type" evidence="10">
    <location>
        <begin position="399"/>
        <end position="428"/>
    </location>
</feature>
<keyword evidence="4 8" id="KW-0677">Repeat</keyword>
<dbReference type="GO" id="GO:0009055">
    <property type="term" value="F:electron transfer activity"/>
    <property type="evidence" value="ECO:0007669"/>
    <property type="project" value="InterPro"/>
</dbReference>
<dbReference type="Pfam" id="PF10531">
    <property type="entry name" value="SLBB"/>
    <property type="match status" value="1"/>
</dbReference>
<keyword evidence="1 8" id="KW-0813">Transport</keyword>
<protein>
    <recommendedName>
        <fullName evidence="8">Ion-translocating oxidoreductase complex subunit C</fullName>
        <ecNumber evidence="8">7.-.-.-</ecNumber>
    </recommendedName>
    <alternativeName>
        <fullName evidence="8">Rnf electron transport complex subunit C</fullName>
    </alternativeName>
</protein>
<dbReference type="InterPro" id="IPR019554">
    <property type="entry name" value="Soluble_ligand-bd"/>
</dbReference>